<dbReference type="Pfam" id="PF00356">
    <property type="entry name" value="LacI"/>
    <property type="match status" value="1"/>
</dbReference>
<dbReference type="Gene3D" id="3.40.50.2300">
    <property type="match status" value="2"/>
</dbReference>
<dbReference type="InterPro" id="IPR046335">
    <property type="entry name" value="LacI/GalR-like_sensor"/>
</dbReference>
<dbReference type="SUPFAM" id="SSF53822">
    <property type="entry name" value="Periplasmic binding protein-like I"/>
    <property type="match status" value="1"/>
</dbReference>
<dbReference type="CDD" id="cd01575">
    <property type="entry name" value="PBP1_GntR"/>
    <property type="match status" value="1"/>
</dbReference>
<dbReference type="Pfam" id="PF13377">
    <property type="entry name" value="Peripla_BP_3"/>
    <property type="match status" value="1"/>
</dbReference>
<dbReference type="Gene3D" id="1.10.260.40">
    <property type="entry name" value="lambda repressor-like DNA-binding domains"/>
    <property type="match status" value="1"/>
</dbReference>
<dbReference type="CDD" id="cd01392">
    <property type="entry name" value="HTH_LacI"/>
    <property type="match status" value="1"/>
</dbReference>
<evidence type="ECO:0000259" key="5">
    <source>
        <dbReference type="PROSITE" id="PS50932"/>
    </source>
</evidence>
<feature type="domain" description="HTH lacI-type" evidence="5">
    <location>
        <begin position="39"/>
        <end position="93"/>
    </location>
</feature>
<dbReference type="SMART" id="SM00354">
    <property type="entry name" value="HTH_LACI"/>
    <property type="match status" value="1"/>
</dbReference>
<dbReference type="SUPFAM" id="SSF47413">
    <property type="entry name" value="lambda repressor-like DNA-binding domains"/>
    <property type="match status" value="1"/>
</dbReference>
<dbReference type="InterPro" id="IPR010982">
    <property type="entry name" value="Lambda_DNA-bd_dom_sf"/>
</dbReference>
<dbReference type="OrthoDB" id="8770688at2"/>
<dbReference type="InterPro" id="IPR000843">
    <property type="entry name" value="HTH_LacI"/>
</dbReference>
<keyword evidence="2" id="KW-0238">DNA-binding</keyword>
<evidence type="ECO:0000256" key="4">
    <source>
        <dbReference type="SAM" id="MobiDB-lite"/>
    </source>
</evidence>
<organism evidence="6 7">
    <name type="scientific">Trinickia caryophylli</name>
    <name type="common">Paraburkholderia caryophylli</name>
    <dbReference type="NCBI Taxonomy" id="28094"/>
    <lineage>
        <taxon>Bacteria</taxon>
        <taxon>Pseudomonadati</taxon>
        <taxon>Pseudomonadota</taxon>
        <taxon>Betaproteobacteria</taxon>
        <taxon>Burkholderiales</taxon>
        <taxon>Burkholderiaceae</taxon>
        <taxon>Trinickia</taxon>
    </lineage>
</organism>
<evidence type="ECO:0000313" key="6">
    <source>
        <dbReference type="EMBL" id="SMF07100.1"/>
    </source>
</evidence>
<dbReference type="GO" id="GO:0003700">
    <property type="term" value="F:DNA-binding transcription factor activity"/>
    <property type="evidence" value="ECO:0007669"/>
    <property type="project" value="TreeGrafter"/>
</dbReference>
<dbReference type="PANTHER" id="PTHR30146">
    <property type="entry name" value="LACI-RELATED TRANSCRIPTIONAL REPRESSOR"/>
    <property type="match status" value="1"/>
</dbReference>
<gene>
    <name evidence="6" type="ORF">SAMN06295900_102272</name>
</gene>
<proteinExistence type="predicted"/>
<dbReference type="Proteomes" id="UP000192911">
    <property type="component" value="Unassembled WGS sequence"/>
</dbReference>
<dbReference type="InterPro" id="IPR028082">
    <property type="entry name" value="Peripla_BP_I"/>
</dbReference>
<name>A0A1X7D1P5_TRICW</name>
<evidence type="ECO:0000313" key="7">
    <source>
        <dbReference type="Proteomes" id="UP000192911"/>
    </source>
</evidence>
<evidence type="ECO:0000256" key="1">
    <source>
        <dbReference type="ARBA" id="ARBA00023015"/>
    </source>
</evidence>
<protein>
    <submittedName>
        <fullName evidence="6">Transcriptional regulator, LacI family</fullName>
    </submittedName>
</protein>
<keyword evidence="3" id="KW-0804">Transcription</keyword>
<dbReference type="EMBL" id="FXAH01000002">
    <property type="protein sequence ID" value="SMF07100.1"/>
    <property type="molecule type" value="Genomic_DNA"/>
</dbReference>
<dbReference type="STRING" id="28094.SAMN06295900_102272"/>
<dbReference type="PROSITE" id="PS50932">
    <property type="entry name" value="HTH_LACI_2"/>
    <property type="match status" value="1"/>
</dbReference>
<evidence type="ECO:0000256" key="2">
    <source>
        <dbReference type="ARBA" id="ARBA00023125"/>
    </source>
</evidence>
<dbReference type="AlphaFoldDB" id="A0A1X7D1P5"/>
<keyword evidence="7" id="KW-1185">Reference proteome</keyword>
<dbReference type="GO" id="GO:0000976">
    <property type="term" value="F:transcription cis-regulatory region binding"/>
    <property type="evidence" value="ECO:0007669"/>
    <property type="project" value="TreeGrafter"/>
</dbReference>
<dbReference type="PANTHER" id="PTHR30146:SF33">
    <property type="entry name" value="TRANSCRIPTIONAL REGULATOR"/>
    <property type="match status" value="1"/>
</dbReference>
<evidence type="ECO:0000256" key="3">
    <source>
        <dbReference type="ARBA" id="ARBA00023163"/>
    </source>
</evidence>
<feature type="region of interest" description="Disordered" evidence="4">
    <location>
        <begin position="1"/>
        <end position="36"/>
    </location>
</feature>
<sequence length="366" mass="38679">MANPFLHRTTRVVSSTPSDSPPGATGSGTRRARRGTGRVTLSDLAARIGVTKVTVSRALNTPELVSAETLERVREAVRETGYTPDLVAGSLASNRSRLVVALIPAMAGGVFQETVAALTNELAASGYQLLFGQSGYDESREDALLDAIIGRRPAGIVLTGVVHSEYARKKLKASGIPVVETWELTRSPLDMLVGFSHPDVGAAAARYLHERGARRPAVVTPGDRRAQVRAEAFVASFAASFGGAHEVPVVSAPSPATIGDGRQALAHLLEVHPQVDAVFCGADVVAMGVLIEARHRGLAVPGRLKVLGYGDQNFAKDADPALSTIRIDGTRIGKLAASMLLQRLETGTVKRRKVDVGFDLISRESA</sequence>
<keyword evidence="1" id="KW-0805">Transcription regulation</keyword>
<reference evidence="7" key="1">
    <citation type="submission" date="2017-04" db="EMBL/GenBank/DDBJ databases">
        <authorList>
            <person name="Varghese N."/>
            <person name="Submissions S."/>
        </authorList>
    </citation>
    <scope>NUCLEOTIDE SEQUENCE [LARGE SCALE GENOMIC DNA]</scope>
    <source>
        <strain evidence="7">Ballard 720</strain>
    </source>
</reference>
<accession>A0A1X7D1P5</accession>